<proteinExistence type="predicted"/>
<evidence type="ECO:0000313" key="1">
    <source>
        <dbReference type="EMBL" id="QZE13619.1"/>
    </source>
</evidence>
<dbReference type="Proteomes" id="UP000826212">
    <property type="component" value="Chromosome"/>
</dbReference>
<gene>
    <name evidence="1" type="ORF">K4L44_13715</name>
</gene>
<protein>
    <submittedName>
        <fullName evidence="1">FUSC family protein</fullName>
    </submittedName>
</protein>
<evidence type="ECO:0000313" key="2">
    <source>
        <dbReference type="Proteomes" id="UP000826212"/>
    </source>
</evidence>
<name>A0AC61NDP1_9BACT</name>
<dbReference type="EMBL" id="CP081303">
    <property type="protein sequence ID" value="QZE13619.1"/>
    <property type="molecule type" value="Genomic_DNA"/>
</dbReference>
<organism evidence="1 2">
    <name type="scientific">Halosquirtibacter laminarini</name>
    <dbReference type="NCBI Taxonomy" id="3374600"/>
    <lineage>
        <taxon>Bacteria</taxon>
        <taxon>Pseudomonadati</taxon>
        <taxon>Bacteroidota</taxon>
        <taxon>Bacteroidia</taxon>
        <taxon>Marinilabiliales</taxon>
        <taxon>Prolixibacteraceae</taxon>
        <taxon>Halosquirtibacter</taxon>
    </lineage>
</organism>
<accession>A0AC61NDP1</accession>
<reference evidence="1" key="1">
    <citation type="submission" date="2021-08" db="EMBL/GenBank/DDBJ databases">
        <title>Novel anaerobic bacterium isolated from sea squirt in East Sea, Republic of Korea.</title>
        <authorList>
            <person name="Nguyen T.H."/>
            <person name="Li Z."/>
            <person name="Lee Y.-J."/>
            <person name="Ko J."/>
            <person name="Kim S.-G."/>
        </authorList>
    </citation>
    <scope>NUCLEOTIDE SEQUENCE</scope>
    <source>
        <strain evidence="1">KCTC 25031</strain>
    </source>
</reference>
<keyword evidence="2" id="KW-1185">Reference proteome</keyword>
<sequence>MGTGLKKKLTPIRKWLKETFWLYPDRLLALKVTLAMVFIALPFILIGKSFVGVTLSLGVIAGALAETDDHPKGRITSLGITIVCFFIATASVELLRPYPVFFAIGMVSSTIIFIIIGGIDERFRGITFGAILIGIYAMLGSSLSSSWYLQPVLLCTGALTYGLISWLLLLIHPYRLLEEQLSRGYMALSKYMQMKSSLFPGEEINIEKKMNSLAQQNILVVIALERCKNVLQSYTNSIDNKEKLKPYLHRFVLLQTLHERATATHEQYTTLINEPNNGPLLQGIGQMLHLLSKACRNMSKSLLSGDAYHHPSSLEWVIGVLKDQRRKHPQFHDHPLSLLIHSLIQSHLALKNIEYNKDIIVLPNFYKKHVDVKQKIRSQLNFRNARLRYAIRLSSCFLLGYILTTVFHIQKGEWIILTSLFVCQPSYSETKQRLFQRIFGTLSGVVTGVIISQLMPTLPGQILTLLVANFAFFLWLKRRYSRSVIFITIFVISAFNLISGMGVEMMGARILDTLIGATLAILSVRFLWPDWQKDKLPILLSTALRRNNLYYKAILKAYHMCELNETSYAKARQRAHIADNSLTQAWQGMKLEPKSSKRKQEAAFHLTYLNHALISYLSAFGSHRHTPTHFSEQESWAYLRIGEELDKISRINLDQVDEIPVIEFKSFLDELTTAIEVCEKGSKRQKLVILYNIAEVLYQILFVIQNYKR</sequence>